<dbReference type="Gene3D" id="3.30.559.10">
    <property type="entry name" value="Chloramphenicol acetyltransferase-like domain"/>
    <property type="match status" value="2"/>
</dbReference>
<evidence type="ECO:0000256" key="2">
    <source>
        <dbReference type="ARBA" id="ARBA00022679"/>
    </source>
</evidence>
<keyword evidence="2" id="KW-0808">Transferase</keyword>
<sequence length="435" mass="48435">MDPVTNAGGSAVHSYRISTVVPGQVTPGNLVHELSGADLAMKLHYLKGVYYYPASETVEGLSVPIMKVTMFPWLDICFPAAGRIRRDGGGRPYIKCNDAGVRILEAWTDLSLEEWLDRQETDRHRPLVPDKVIGPDLHFSPTVYLQITRFKCGGIAVGYSWAHLLGDPVSATNCINLWGQLLTGKEKAKKYQICSRQNESKGQEKPLLDASLPPSVKQVEHTGDFWQSPSSKKMATFFIELPAAKLNYLQSKMPKNISTFETISAILWKSIARIRTEKETKLVTICRNRSTEKSRILGNLQTISTVESSLSPEKVGLQELANLIHTETVDEMETVQELVNRESEKLDVIVYGSNLTFVDMESIDIYGLELKGQKPRHVEYSIDGVGEEGAVLVLQGTDEKQVDGNASNGRLISLILPNSEIPQLRDLLQIEWEIA</sequence>
<gene>
    <name evidence="4" type="ORF">HPP92_012733</name>
</gene>
<organism evidence="4 5">
    <name type="scientific">Vanilla planifolia</name>
    <name type="common">Vanilla</name>
    <dbReference type="NCBI Taxonomy" id="51239"/>
    <lineage>
        <taxon>Eukaryota</taxon>
        <taxon>Viridiplantae</taxon>
        <taxon>Streptophyta</taxon>
        <taxon>Embryophyta</taxon>
        <taxon>Tracheophyta</taxon>
        <taxon>Spermatophyta</taxon>
        <taxon>Magnoliopsida</taxon>
        <taxon>Liliopsida</taxon>
        <taxon>Asparagales</taxon>
        <taxon>Orchidaceae</taxon>
        <taxon>Vanilloideae</taxon>
        <taxon>Vanilleae</taxon>
        <taxon>Vanilla</taxon>
    </lineage>
</organism>
<comment type="caution">
    <text evidence="4">The sequence shown here is derived from an EMBL/GenBank/DDBJ whole genome shotgun (WGS) entry which is preliminary data.</text>
</comment>
<dbReference type="GO" id="GO:0016747">
    <property type="term" value="F:acyltransferase activity, transferring groups other than amino-acyl groups"/>
    <property type="evidence" value="ECO:0007669"/>
    <property type="project" value="TreeGrafter"/>
</dbReference>
<accession>A0A835UW35</accession>
<dbReference type="EMBL" id="JADCNM010000006">
    <property type="protein sequence ID" value="KAG0478014.1"/>
    <property type="molecule type" value="Genomic_DNA"/>
</dbReference>
<protein>
    <submittedName>
        <fullName evidence="4">Uncharacterized protein</fullName>
    </submittedName>
</protein>
<dbReference type="OrthoDB" id="1862401at2759"/>
<dbReference type="AlphaFoldDB" id="A0A835UW35"/>
<evidence type="ECO:0000256" key="1">
    <source>
        <dbReference type="ARBA" id="ARBA00009861"/>
    </source>
</evidence>
<dbReference type="Pfam" id="PF02458">
    <property type="entry name" value="Transferase"/>
    <property type="match status" value="1"/>
</dbReference>
<dbReference type="InterPro" id="IPR050317">
    <property type="entry name" value="Plant_Fungal_Acyltransferase"/>
</dbReference>
<evidence type="ECO:0000313" key="5">
    <source>
        <dbReference type="Proteomes" id="UP000639772"/>
    </source>
</evidence>
<dbReference type="Proteomes" id="UP000639772">
    <property type="component" value="Chromosome 6"/>
</dbReference>
<dbReference type="InterPro" id="IPR023213">
    <property type="entry name" value="CAT-like_dom_sf"/>
</dbReference>
<reference evidence="4 5" key="1">
    <citation type="journal article" date="2020" name="Nat. Food">
        <title>A phased Vanilla planifolia genome enables genetic improvement of flavour and production.</title>
        <authorList>
            <person name="Hasing T."/>
            <person name="Tang H."/>
            <person name="Brym M."/>
            <person name="Khazi F."/>
            <person name="Huang T."/>
            <person name="Chambers A.H."/>
        </authorList>
    </citation>
    <scope>NUCLEOTIDE SEQUENCE [LARGE SCALE GENOMIC DNA]</scope>
    <source>
        <tissue evidence="4">Leaf</tissue>
    </source>
</reference>
<keyword evidence="3" id="KW-0012">Acyltransferase</keyword>
<dbReference type="PANTHER" id="PTHR31642">
    <property type="entry name" value="TRICHOTHECENE 3-O-ACETYLTRANSFERASE"/>
    <property type="match status" value="1"/>
</dbReference>
<name>A0A835UW35_VANPL</name>
<evidence type="ECO:0000256" key="3">
    <source>
        <dbReference type="ARBA" id="ARBA00023315"/>
    </source>
</evidence>
<evidence type="ECO:0000313" key="4">
    <source>
        <dbReference type="EMBL" id="KAG0478014.1"/>
    </source>
</evidence>
<dbReference type="PANTHER" id="PTHR31642:SF115">
    <property type="entry name" value="PROTEIN ECERIFERUM 26-LIKE"/>
    <property type="match status" value="1"/>
</dbReference>
<proteinExistence type="inferred from homology"/>
<comment type="similarity">
    <text evidence="1">Belongs to the plant acyltransferase family.</text>
</comment>